<accession>A0A4V2S4M0</accession>
<dbReference type="Proteomes" id="UP000295680">
    <property type="component" value="Unassembled WGS sequence"/>
</dbReference>
<comment type="caution">
    <text evidence="1">The sequence shown here is derived from an EMBL/GenBank/DDBJ whole genome shotgun (WGS) entry which is preliminary data.</text>
</comment>
<evidence type="ECO:0000313" key="1">
    <source>
        <dbReference type="EMBL" id="TCO48780.1"/>
    </source>
</evidence>
<dbReference type="EMBL" id="SLWS01000015">
    <property type="protein sequence ID" value="TCO48780.1"/>
    <property type="molecule type" value="Genomic_DNA"/>
</dbReference>
<sequence>RLPDMIGSAQAIREGDTTLGHHYRVKQIMQH</sequence>
<reference evidence="1 2" key="1">
    <citation type="submission" date="2019-03" db="EMBL/GenBank/DDBJ databases">
        <title>Genomic Encyclopedia of Type Strains, Phase IV (KMG-IV): sequencing the most valuable type-strain genomes for metagenomic binning, comparative biology and taxonomic classification.</title>
        <authorList>
            <person name="Goeker M."/>
        </authorList>
    </citation>
    <scope>NUCLEOTIDE SEQUENCE [LARGE SCALE GENOMIC DNA]</scope>
    <source>
        <strain evidence="1 2">DSM 45934</strain>
    </source>
</reference>
<feature type="non-terminal residue" evidence="1">
    <location>
        <position position="1"/>
    </location>
</feature>
<protein>
    <submittedName>
        <fullName evidence="1">Uncharacterized protein</fullName>
    </submittedName>
</protein>
<name>A0A4V2S4M0_9PSEU</name>
<proteinExistence type="predicted"/>
<organism evidence="1 2">
    <name type="scientific">Actinocrispum wychmicini</name>
    <dbReference type="NCBI Taxonomy" id="1213861"/>
    <lineage>
        <taxon>Bacteria</taxon>
        <taxon>Bacillati</taxon>
        <taxon>Actinomycetota</taxon>
        <taxon>Actinomycetes</taxon>
        <taxon>Pseudonocardiales</taxon>
        <taxon>Pseudonocardiaceae</taxon>
        <taxon>Actinocrispum</taxon>
    </lineage>
</organism>
<evidence type="ECO:0000313" key="2">
    <source>
        <dbReference type="Proteomes" id="UP000295680"/>
    </source>
</evidence>
<keyword evidence="2" id="KW-1185">Reference proteome</keyword>
<gene>
    <name evidence="1" type="ORF">EV192_1151</name>
</gene>
<dbReference type="AlphaFoldDB" id="A0A4V2S4M0"/>